<feature type="region of interest" description="Disordered" evidence="1">
    <location>
        <begin position="1067"/>
        <end position="1148"/>
    </location>
</feature>
<comment type="caution">
    <text evidence="2">The sequence shown here is derived from an EMBL/GenBank/DDBJ whole genome shotgun (WGS) entry which is preliminary data.</text>
</comment>
<feature type="compositionally biased region" description="Polar residues" evidence="1">
    <location>
        <begin position="453"/>
        <end position="482"/>
    </location>
</feature>
<feature type="compositionally biased region" description="Polar residues" evidence="1">
    <location>
        <begin position="63"/>
        <end position="73"/>
    </location>
</feature>
<feature type="compositionally biased region" description="Basic and acidic residues" evidence="1">
    <location>
        <begin position="1741"/>
        <end position="1752"/>
    </location>
</feature>
<feature type="region of interest" description="Disordered" evidence="1">
    <location>
        <begin position="1"/>
        <end position="74"/>
    </location>
</feature>
<feature type="compositionally biased region" description="Polar residues" evidence="1">
    <location>
        <begin position="1546"/>
        <end position="1560"/>
    </location>
</feature>
<feature type="compositionally biased region" description="Basic residues" evidence="1">
    <location>
        <begin position="1471"/>
        <end position="1485"/>
    </location>
</feature>
<evidence type="ECO:0000313" key="2">
    <source>
        <dbReference type="EMBL" id="TKR67916.1"/>
    </source>
</evidence>
<feature type="compositionally biased region" description="Basic residues" evidence="1">
    <location>
        <begin position="934"/>
        <end position="943"/>
    </location>
</feature>
<accession>A0A4U5MFC3</accession>
<evidence type="ECO:0000256" key="1">
    <source>
        <dbReference type="SAM" id="MobiDB-lite"/>
    </source>
</evidence>
<gene>
    <name evidence="2" type="ORF">L596_023990</name>
</gene>
<feature type="region of interest" description="Disordered" evidence="1">
    <location>
        <begin position="888"/>
        <end position="954"/>
    </location>
</feature>
<feature type="compositionally biased region" description="Polar residues" evidence="1">
    <location>
        <begin position="1109"/>
        <end position="1122"/>
    </location>
</feature>
<feature type="compositionally biased region" description="Basic and acidic residues" evidence="1">
    <location>
        <begin position="994"/>
        <end position="1014"/>
    </location>
</feature>
<feature type="compositionally biased region" description="Low complexity" evidence="1">
    <location>
        <begin position="45"/>
        <end position="58"/>
    </location>
</feature>
<reference evidence="2 3" key="2">
    <citation type="journal article" date="2019" name="G3 (Bethesda)">
        <title>Hybrid Assembly of the Genome of the Entomopathogenic Nematode Steinernema carpocapsae Identifies the X-Chromosome.</title>
        <authorList>
            <person name="Serra L."/>
            <person name="Macchietto M."/>
            <person name="Macias-Munoz A."/>
            <person name="McGill C.J."/>
            <person name="Rodriguez I.M."/>
            <person name="Rodriguez B."/>
            <person name="Murad R."/>
            <person name="Mortazavi A."/>
        </authorList>
    </citation>
    <scope>NUCLEOTIDE SEQUENCE [LARGE SCALE GENOMIC DNA]</scope>
    <source>
        <strain evidence="2 3">ALL</strain>
    </source>
</reference>
<feature type="compositionally biased region" description="Basic and acidic residues" evidence="1">
    <location>
        <begin position="1531"/>
        <end position="1545"/>
    </location>
</feature>
<feature type="region of interest" description="Disordered" evidence="1">
    <location>
        <begin position="994"/>
        <end position="1017"/>
    </location>
</feature>
<feature type="region of interest" description="Disordered" evidence="1">
    <location>
        <begin position="168"/>
        <end position="195"/>
    </location>
</feature>
<feature type="region of interest" description="Disordered" evidence="1">
    <location>
        <begin position="265"/>
        <end position="310"/>
    </location>
</feature>
<feature type="compositionally biased region" description="Pro residues" evidence="1">
    <location>
        <begin position="379"/>
        <end position="391"/>
    </location>
</feature>
<feature type="compositionally biased region" description="Low complexity" evidence="1">
    <location>
        <begin position="392"/>
        <end position="411"/>
    </location>
</feature>
<feature type="compositionally biased region" description="Basic and acidic residues" evidence="1">
    <location>
        <begin position="1587"/>
        <end position="1600"/>
    </location>
</feature>
<feature type="region of interest" description="Disordered" evidence="1">
    <location>
        <begin position="624"/>
        <end position="645"/>
    </location>
</feature>
<feature type="compositionally biased region" description="Polar residues" evidence="1">
    <location>
        <begin position="289"/>
        <end position="308"/>
    </location>
</feature>
<feature type="compositionally biased region" description="Basic and acidic residues" evidence="1">
    <location>
        <begin position="1457"/>
        <end position="1470"/>
    </location>
</feature>
<feature type="region of interest" description="Disordered" evidence="1">
    <location>
        <begin position="1457"/>
        <end position="1646"/>
    </location>
</feature>
<organism evidence="2 3">
    <name type="scientific">Steinernema carpocapsae</name>
    <name type="common">Entomopathogenic nematode</name>
    <dbReference type="NCBI Taxonomy" id="34508"/>
    <lineage>
        <taxon>Eukaryota</taxon>
        <taxon>Metazoa</taxon>
        <taxon>Ecdysozoa</taxon>
        <taxon>Nematoda</taxon>
        <taxon>Chromadorea</taxon>
        <taxon>Rhabditida</taxon>
        <taxon>Tylenchina</taxon>
        <taxon>Panagrolaimomorpha</taxon>
        <taxon>Strongyloidoidea</taxon>
        <taxon>Steinernematidae</taxon>
        <taxon>Steinernema</taxon>
    </lineage>
</organism>
<feature type="compositionally biased region" description="Basic and acidic residues" evidence="1">
    <location>
        <begin position="353"/>
        <end position="364"/>
    </location>
</feature>
<feature type="region of interest" description="Disordered" evidence="1">
    <location>
        <begin position="552"/>
        <end position="603"/>
    </location>
</feature>
<keyword evidence="3" id="KW-1185">Reference proteome</keyword>
<feature type="region of interest" description="Disordered" evidence="1">
    <location>
        <begin position="1223"/>
        <end position="1265"/>
    </location>
</feature>
<dbReference type="Proteomes" id="UP000298663">
    <property type="component" value="Unassembled WGS sequence"/>
</dbReference>
<evidence type="ECO:0000313" key="3">
    <source>
        <dbReference type="Proteomes" id="UP000298663"/>
    </source>
</evidence>
<reference evidence="2 3" key="1">
    <citation type="journal article" date="2015" name="Genome Biol.">
        <title>Comparative genomics of Steinernema reveals deeply conserved gene regulatory networks.</title>
        <authorList>
            <person name="Dillman A.R."/>
            <person name="Macchietto M."/>
            <person name="Porter C.F."/>
            <person name="Rogers A."/>
            <person name="Williams B."/>
            <person name="Antoshechkin I."/>
            <person name="Lee M.M."/>
            <person name="Goodwin Z."/>
            <person name="Lu X."/>
            <person name="Lewis E.E."/>
            <person name="Goodrich-Blair H."/>
            <person name="Stock S.P."/>
            <person name="Adams B.J."/>
            <person name="Sternberg P.W."/>
            <person name="Mortazavi A."/>
        </authorList>
    </citation>
    <scope>NUCLEOTIDE SEQUENCE [LARGE SCALE GENOMIC DNA]</scope>
    <source>
        <strain evidence="2 3">ALL</strain>
    </source>
</reference>
<dbReference type="OrthoDB" id="5849570at2759"/>
<proteinExistence type="predicted"/>
<sequence>MAAHVETKQWSTQAERTVKGQPPRPEDHPSTLQGEARKSNIRTVTPSYKSDYSKSTSDLKIGSNVNLPSTNGDYSVKETQDHYKLQIIDPKVRSNANMPVSSTSIEHRRQLVSDFPSEHSKRSFLKLAPMEQRRFKSVESRPITTSTYLTESVDRHRDMEASRLKDYLREKEGDANKPWNKPNLPTKDNKENQESLRELEQIRHTIETLQKQISTRSQSMRDLHIVTPEEFAKDHPPPDPEASPRDTGWLVKRRKNRYLDVVNEANKPPKRTRSVGDLSAGRSRKFSVGSATSNWKPISESGRSTPTTFPADRVARADSEEKPADQNSIIDVSKLDEAGRVVEERFYVEHRGSFTRHQTRETHRSSSSVQQFSSSSSSAPPPLPSSQPPPLSSLQTSVTSQPSQPPQLVSVNISSSGPPSEAPTVADTSAASRRPPGDDYSDRLMSPVPTKSILKQTFSSQQRATDQNSYWEQDQKVSSTENGHFEAPSRSQNTTAEMEHQSQIHKEASLFDVMQENLRRHRLQRSHTPNMHQKYPTTSFNGPFFKLEEVPKGMNGHHHQQDKPRSQSVAPRLSVTEPSDEHLNYSGHHHSSTSSYHQEEKSFEESAKWNSECELNGHNGDVNENGVVIWPPPSGKHRVRPASAMARSVMDPDRIDEYQRQKKLEEEAIRRRELQYREKMERQHYAVMMQQAKQEQQFQEMQIRSRNIAEQRGIPEQPEEGQFYPQQARDPAPQMQMPEISDRALQGANPEIRVFETRPISSMSSEWQDPGNDSYFQSPMPTWKRTYLLNEGRNMAKNEILTSEEILEKEQYNVDYMNRRAAFIPKPDRMPNIQRTGKRWQPPTDKPYVWPTYNPPPMPMSPTLFSPPPPEEDQEHLWRPVVIDPEFKKERKNFTPHNSPPQSPRKGRGTVPLDDVARRQTKHVIQPSPDGSHRPKPAFRKSRSTPSGGFYPHAPNAVKIVKKRSSQVQGSANSPFDVVDSEQRDVEVIHQRNYHSVDDNRRRHAKSVDPERSQNYHHQALNDWEKIYDLPPHSSTLVAKEHHSNVDVRRRLQQLQQLEAQRIERSLQKRQSEMHQSHSHSHHRQGSSSSKSGTLLRRVNDVSEGDILTRQSSHSSMAGSTSQRREHRSQSEYKTQKRLTRLAQATAVPPTPVSYNRARAFVPPPLPPGVRMPPQGMHSPRSPPAVGPPGNTKRLIKAVKSASSNFQYNSIPNPHQVPPTVIQFRPPAAGSSSFTGPLEHSSSPSRHPPSFLPNLPTSAADEGPRKDQIREMLESRISDTTQSTFQNDRSGYVTDVSSATWQFNTSNSFSPRSVVSMNGSSPLKVDTSNLSKTLSRSNAAVQTIEKETSKQPWPYMPADLGSVADSSQSTMTREYSENFARRVERFNSMPALDRAGDSRGTLIKIKDERPRSIMKRRELESKERMMYAEPPREVANRGGWETTTRVIRPGVTETVQRFEETKRTEEVERRVQRKERREKKHRSGHRRQEAVEWHGGQGGQYRSSSMGRGYSNGYGHLPSYESYQHSTTTRRPREQREQELERHAESQQFQRFGSNVSNSLRRGDMKYNPNGDVSHNGRVHKSYSTRDVFHDGGRDFDDYSRSQQYSSHHRRNSYSNQPLVEFPPTLPRDSGIPPMPPPHRGGGGRVSDFYRPISKARSYADWDSSMRRYDDDMSRLENEFRDSLLMPLPKQQGNMHEKDYRTEQIPGGYETMNRETKSNAGRRLNREGVPSNFHEASQEYSYKRETETDRPY</sequence>
<feature type="region of interest" description="Disordered" evidence="1">
    <location>
        <begin position="1710"/>
        <end position="1752"/>
    </location>
</feature>
<feature type="compositionally biased region" description="Low complexity" evidence="1">
    <location>
        <begin position="365"/>
        <end position="378"/>
    </location>
</feature>
<protein>
    <submittedName>
        <fullName evidence="2">Uncharacterized protein</fullName>
    </submittedName>
</protein>
<feature type="region of interest" description="Disordered" evidence="1">
    <location>
        <begin position="353"/>
        <end position="494"/>
    </location>
</feature>
<feature type="region of interest" description="Disordered" evidence="1">
    <location>
        <begin position="827"/>
        <end position="846"/>
    </location>
</feature>
<dbReference type="EMBL" id="AZBU02000008">
    <property type="protein sequence ID" value="TKR67916.1"/>
    <property type="molecule type" value="Genomic_DNA"/>
</dbReference>
<name>A0A4U5MFC3_STECR</name>
<feature type="compositionally biased region" description="Basic and acidic residues" evidence="1">
    <location>
        <begin position="1067"/>
        <end position="1076"/>
    </location>
</feature>